<protein>
    <submittedName>
        <fullName evidence="1">Uncharacterized protein</fullName>
    </submittedName>
</protein>
<sequence>MLSAPGEVLVGVRAGYRKRPDSRGAPGSFKCPVYSTDTLHLRLTSLAEDILVH</sequence>
<accession>A0A9D4F1Q5</accession>
<reference evidence="1" key="1">
    <citation type="journal article" date="2019" name="bioRxiv">
        <title>The Genome of the Zebra Mussel, Dreissena polymorpha: A Resource for Invasive Species Research.</title>
        <authorList>
            <person name="McCartney M.A."/>
            <person name="Auch B."/>
            <person name="Kono T."/>
            <person name="Mallez S."/>
            <person name="Zhang Y."/>
            <person name="Obille A."/>
            <person name="Becker A."/>
            <person name="Abrahante J.E."/>
            <person name="Garbe J."/>
            <person name="Badalamenti J.P."/>
            <person name="Herman A."/>
            <person name="Mangelson H."/>
            <person name="Liachko I."/>
            <person name="Sullivan S."/>
            <person name="Sone E.D."/>
            <person name="Koren S."/>
            <person name="Silverstein K.A.T."/>
            <person name="Beckman K.B."/>
            <person name="Gohl D.M."/>
        </authorList>
    </citation>
    <scope>NUCLEOTIDE SEQUENCE</scope>
    <source>
        <strain evidence="1">Duluth1</strain>
        <tissue evidence="1">Whole animal</tissue>
    </source>
</reference>
<proteinExistence type="predicted"/>
<dbReference type="Proteomes" id="UP000828390">
    <property type="component" value="Unassembled WGS sequence"/>
</dbReference>
<name>A0A9D4F1Q5_DREPO</name>
<evidence type="ECO:0000313" key="1">
    <source>
        <dbReference type="EMBL" id="KAH3789781.1"/>
    </source>
</evidence>
<dbReference type="AlphaFoldDB" id="A0A9D4F1Q5"/>
<evidence type="ECO:0000313" key="2">
    <source>
        <dbReference type="Proteomes" id="UP000828390"/>
    </source>
</evidence>
<comment type="caution">
    <text evidence="1">The sequence shown here is derived from an EMBL/GenBank/DDBJ whole genome shotgun (WGS) entry which is preliminary data.</text>
</comment>
<organism evidence="1 2">
    <name type="scientific">Dreissena polymorpha</name>
    <name type="common">Zebra mussel</name>
    <name type="synonym">Mytilus polymorpha</name>
    <dbReference type="NCBI Taxonomy" id="45954"/>
    <lineage>
        <taxon>Eukaryota</taxon>
        <taxon>Metazoa</taxon>
        <taxon>Spiralia</taxon>
        <taxon>Lophotrochozoa</taxon>
        <taxon>Mollusca</taxon>
        <taxon>Bivalvia</taxon>
        <taxon>Autobranchia</taxon>
        <taxon>Heteroconchia</taxon>
        <taxon>Euheterodonta</taxon>
        <taxon>Imparidentia</taxon>
        <taxon>Neoheterodontei</taxon>
        <taxon>Myida</taxon>
        <taxon>Dreissenoidea</taxon>
        <taxon>Dreissenidae</taxon>
        <taxon>Dreissena</taxon>
    </lineage>
</organism>
<dbReference type="EMBL" id="JAIWYP010000008">
    <property type="protein sequence ID" value="KAH3789781.1"/>
    <property type="molecule type" value="Genomic_DNA"/>
</dbReference>
<gene>
    <name evidence="1" type="ORF">DPMN_167969</name>
</gene>
<reference evidence="1" key="2">
    <citation type="submission" date="2020-11" db="EMBL/GenBank/DDBJ databases">
        <authorList>
            <person name="McCartney M.A."/>
            <person name="Auch B."/>
            <person name="Kono T."/>
            <person name="Mallez S."/>
            <person name="Becker A."/>
            <person name="Gohl D.M."/>
            <person name="Silverstein K.A.T."/>
            <person name="Koren S."/>
            <person name="Bechman K.B."/>
            <person name="Herman A."/>
            <person name="Abrahante J.E."/>
            <person name="Garbe J."/>
        </authorList>
    </citation>
    <scope>NUCLEOTIDE SEQUENCE</scope>
    <source>
        <strain evidence="1">Duluth1</strain>
        <tissue evidence="1">Whole animal</tissue>
    </source>
</reference>
<keyword evidence="2" id="KW-1185">Reference proteome</keyword>